<gene>
    <name evidence="3" type="ORF">M404DRAFT_533020</name>
</gene>
<protein>
    <recommendedName>
        <fullName evidence="2">Cyanovirin-N domain-containing protein</fullName>
    </recommendedName>
</protein>
<dbReference type="InParanoid" id="A0A0C3K658"/>
<name>A0A0C3K658_PISTI</name>
<evidence type="ECO:0000259" key="2">
    <source>
        <dbReference type="SMART" id="SM01111"/>
    </source>
</evidence>
<dbReference type="OrthoDB" id="5239998at2759"/>
<feature type="domain" description="Cyanovirin-N" evidence="2">
    <location>
        <begin position="21"/>
        <end position="119"/>
    </location>
</feature>
<dbReference type="InterPro" id="IPR011058">
    <property type="entry name" value="Cyanovirin-N"/>
</dbReference>
<reference evidence="4" key="2">
    <citation type="submission" date="2015-01" db="EMBL/GenBank/DDBJ databases">
        <title>Evolutionary Origins and Diversification of the Mycorrhizal Mutualists.</title>
        <authorList>
            <consortium name="DOE Joint Genome Institute"/>
            <consortium name="Mycorrhizal Genomics Consortium"/>
            <person name="Kohler A."/>
            <person name="Kuo A."/>
            <person name="Nagy L.G."/>
            <person name="Floudas D."/>
            <person name="Copeland A."/>
            <person name="Barry K.W."/>
            <person name="Cichocki N."/>
            <person name="Veneault-Fourrey C."/>
            <person name="LaButti K."/>
            <person name="Lindquist E.A."/>
            <person name="Lipzen A."/>
            <person name="Lundell T."/>
            <person name="Morin E."/>
            <person name="Murat C."/>
            <person name="Riley R."/>
            <person name="Ohm R."/>
            <person name="Sun H."/>
            <person name="Tunlid A."/>
            <person name="Henrissat B."/>
            <person name="Grigoriev I.V."/>
            <person name="Hibbett D.S."/>
            <person name="Martin F."/>
        </authorList>
    </citation>
    <scope>NUCLEOTIDE SEQUENCE [LARGE SCALE GENOMIC DNA]</scope>
    <source>
        <strain evidence="4">Marx 270</strain>
    </source>
</reference>
<dbReference type="EMBL" id="KN831968">
    <property type="protein sequence ID" value="KIO05082.1"/>
    <property type="molecule type" value="Genomic_DNA"/>
</dbReference>
<dbReference type="SUPFAM" id="SSF51322">
    <property type="entry name" value="Cyanovirin-N"/>
    <property type="match status" value="1"/>
</dbReference>
<feature type="chain" id="PRO_5002179309" description="Cyanovirin-N domain-containing protein" evidence="1">
    <location>
        <begin position="20"/>
        <end position="119"/>
    </location>
</feature>
<dbReference type="Proteomes" id="UP000054217">
    <property type="component" value="Unassembled WGS sequence"/>
</dbReference>
<dbReference type="HOGENOM" id="CLU_144945_1_2_1"/>
<keyword evidence="1" id="KW-0732">Signal</keyword>
<dbReference type="Pfam" id="PF08881">
    <property type="entry name" value="CVNH"/>
    <property type="match status" value="1"/>
</dbReference>
<organism evidence="3 4">
    <name type="scientific">Pisolithus tinctorius Marx 270</name>
    <dbReference type="NCBI Taxonomy" id="870435"/>
    <lineage>
        <taxon>Eukaryota</taxon>
        <taxon>Fungi</taxon>
        <taxon>Dikarya</taxon>
        <taxon>Basidiomycota</taxon>
        <taxon>Agaricomycotina</taxon>
        <taxon>Agaricomycetes</taxon>
        <taxon>Agaricomycetidae</taxon>
        <taxon>Boletales</taxon>
        <taxon>Sclerodermatineae</taxon>
        <taxon>Pisolithaceae</taxon>
        <taxon>Pisolithus</taxon>
    </lineage>
</organism>
<sequence>MRFLVVSLSFVAAATLCTAGDFAASCYNYYLENTEFFATCRTESGSDQSTSIDVNQCVTNDHGALQCVSANGNYADTCENCYLSGTNLDCVCGNGNGGTDSASVNLNNCIGNSNGVLVC</sequence>
<evidence type="ECO:0000256" key="1">
    <source>
        <dbReference type="SAM" id="SignalP"/>
    </source>
</evidence>
<dbReference type="InterPro" id="IPR036673">
    <property type="entry name" value="Cyanovirin-N_sf"/>
</dbReference>
<accession>A0A0C3K658</accession>
<evidence type="ECO:0000313" key="4">
    <source>
        <dbReference type="Proteomes" id="UP000054217"/>
    </source>
</evidence>
<proteinExistence type="predicted"/>
<dbReference type="Gene3D" id="2.30.60.10">
    <property type="entry name" value="Cyanovirin-N"/>
    <property type="match status" value="1"/>
</dbReference>
<dbReference type="SMART" id="SM01111">
    <property type="entry name" value="CVNH"/>
    <property type="match status" value="1"/>
</dbReference>
<evidence type="ECO:0000313" key="3">
    <source>
        <dbReference type="EMBL" id="KIO05082.1"/>
    </source>
</evidence>
<reference evidence="3 4" key="1">
    <citation type="submission" date="2014-04" db="EMBL/GenBank/DDBJ databases">
        <authorList>
            <consortium name="DOE Joint Genome Institute"/>
            <person name="Kuo A."/>
            <person name="Kohler A."/>
            <person name="Costa M.D."/>
            <person name="Nagy L.G."/>
            <person name="Floudas D."/>
            <person name="Copeland A."/>
            <person name="Barry K.W."/>
            <person name="Cichocki N."/>
            <person name="Veneault-Fourrey C."/>
            <person name="LaButti K."/>
            <person name="Lindquist E.A."/>
            <person name="Lipzen A."/>
            <person name="Lundell T."/>
            <person name="Morin E."/>
            <person name="Murat C."/>
            <person name="Sun H."/>
            <person name="Tunlid A."/>
            <person name="Henrissat B."/>
            <person name="Grigoriev I.V."/>
            <person name="Hibbett D.S."/>
            <person name="Martin F."/>
            <person name="Nordberg H.P."/>
            <person name="Cantor M.N."/>
            <person name="Hua S.X."/>
        </authorList>
    </citation>
    <scope>NUCLEOTIDE SEQUENCE [LARGE SCALE GENOMIC DNA]</scope>
    <source>
        <strain evidence="3 4">Marx 270</strain>
    </source>
</reference>
<keyword evidence="4" id="KW-1185">Reference proteome</keyword>
<feature type="signal peptide" evidence="1">
    <location>
        <begin position="1"/>
        <end position="19"/>
    </location>
</feature>
<dbReference type="AlphaFoldDB" id="A0A0C3K658"/>
<dbReference type="STRING" id="870435.A0A0C3K658"/>